<feature type="region of interest" description="Disordered" evidence="1">
    <location>
        <begin position="1"/>
        <end position="21"/>
    </location>
</feature>
<evidence type="ECO:0000313" key="3">
    <source>
        <dbReference type="Proteomes" id="UP000078492"/>
    </source>
</evidence>
<dbReference type="EMBL" id="KQ981150">
    <property type="protein sequence ID" value="KYN09081.1"/>
    <property type="molecule type" value="Genomic_DNA"/>
</dbReference>
<dbReference type="Proteomes" id="UP000078492">
    <property type="component" value="Unassembled WGS sequence"/>
</dbReference>
<proteinExistence type="predicted"/>
<reference evidence="2 3" key="1">
    <citation type="submission" date="2015-09" db="EMBL/GenBank/DDBJ databases">
        <title>Trachymyrmex cornetzi WGS genome.</title>
        <authorList>
            <person name="Nygaard S."/>
            <person name="Hu H."/>
            <person name="Boomsma J."/>
            <person name="Zhang G."/>
        </authorList>
    </citation>
    <scope>NUCLEOTIDE SEQUENCE [LARGE SCALE GENOMIC DNA]</scope>
    <source>
        <strain evidence="2">Tcor2-1</strain>
        <tissue evidence="2">Whole body</tissue>
    </source>
</reference>
<organism evidence="2 3">
    <name type="scientific">Trachymyrmex cornetzi</name>
    <dbReference type="NCBI Taxonomy" id="471704"/>
    <lineage>
        <taxon>Eukaryota</taxon>
        <taxon>Metazoa</taxon>
        <taxon>Ecdysozoa</taxon>
        <taxon>Arthropoda</taxon>
        <taxon>Hexapoda</taxon>
        <taxon>Insecta</taxon>
        <taxon>Pterygota</taxon>
        <taxon>Neoptera</taxon>
        <taxon>Endopterygota</taxon>
        <taxon>Hymenoptera</taxon>
        <taxon>Apocrita</taxon>
        <taxon>Aculeata</taxon>
        <taxon>Formicoidea</taxon>
        <taxon>Formicidae</taxon>
        <taxon>Myrmicinae</taxon>
        <taxon>Trachymyrmex</taxon>
    </lineage>
</organism>
<accession>A0A151IR01</accession>
<gene>
    <name evidence="2" type="ORF">ALC57_18811</name>
</gene>
<keyword evidence="3" id="KW-1185">Reference proteome</keyword>
<feature type="compositionally biased region" description="Acidic residues" evidence="1">
    <location>
        <begin position="1"/>
        <end position="12"/>
    </location>
</feature>
<evidence type="ECO:0000313" key="2">
    <source>
        <dbReference type="EMBL" id="KYN09081.1"/>
    </source>
</evidence>
<dbReference type="AlphaFoldDB" id="A0A151IR01"/>
<name>A0A151IR01_9HYME</name>
<evidence type="ECO:0000256" key="1">
    <source>
        <dbReference type="SAM" id="MobiDB-lite"/>
    </source>
</evidence>
<protein>
    <submittedName>
        <fullName evidence="2">Uncharacterized protein</fullName>
    </submittedName>
</protein>
<sequence length="301" mass="34745">MNENSSDDEMLSDDTGFASDSSEYDTDLVEKFVLSPKIRALNSRTKHCMIQCYYTTGGAVTVCATCMILVADIDAVGMHLKVYRRLQEKCKNDDYKNINVNVTKDDYYWAKKIADKSRRWCMCVKIPAGSEKCVELLIIDNIWMEFRDRDKKLALKLFFDRCDDALNMSRCCNVCGQVTCKCSVEECCFAWLQRCDECIKRQSYSVMTSVSPLDTDNPWWRGSRDSRVQRHNWSDVLCTLVASTRVATVSNWVPPVRDAIERHCSVKVNAFNDEFATNDKRAIKSINTKNIEIHRYTDLRE</sequence>